<dbReference type="EMBL" id="BAAAZP010000037">
    <property type="protein sequence ID" value="GAA3658713.1"/>
    <property type="molecule type" value="Genomic_DNA"/>
</dbReference>
<comment type="caution">
    <text evidence="2">The sequence shown here is derived from an EMBL/GenBank/DDBJ whole genome shotgun (WGS) entry which is preliminary data.</text>
</comment>
<reference evidence="3" key="1">
    <citation type="journal article" date="2019" name="Int. J. Syst. Evol. Microbiol.">
        <title>The Global Catalogue of Microorganisms (GCM) 10K type strain sequencing project: providing services to taxonomists for standard genome sequencing and annotation.</title>
        <authorList>
            <consortium name="The Broad Institute Genomics Platform"/>
            <consortium name="The Broad Institute Genome Sequencing Center for Infectious Disease"/>
            <person name="Wu L."/>
            <person name="Ma J."/>
        </authorList>
    </citation>
    <scope>NUCLEOTIDE SEQUENCE [LARGE SCALE GENOMIC DNA]</scope>
    <source>
        <strain evidence="3">JCM 16904</strain>
    </source>
</reference>
<accession>A0ABP7BHK9</accession>
<feature type="region of interest" description="Disordered" evidence="1">
    <location>
        <begin position="66"/>
        <end position="114"/>
    </location>
</feature>
<protein>
    <submittedName>
        <fullName evidence="2">Uncharacterized protein</fullName>
    </submittedName>
</protein>
<feature type="region of interest" description="Disordered" evidence="1">
    <location>
        <begin position="187"/>
        <end position="431"/>
    </location>
</feature>
<dbReference type="Proteomes" id="UP001500902">
    <property type="component" value="Unassembled WGS sequence"/>
</dbReference>
<feature type="compositionally biased region" description="Polar residues" evidence="1">
    <location>
        <begin position="299"/>
        <end position="316"/>
    </location>
</feature>
<feature type="region of interest" description="Disordered" evidence="1">
    <location>
        <begin position="131"/>
        <end position="164"/>
    </location>
</feature>
<gene>
    <name evidence="2" type="ORF">GCM10022224_022670</name>
</gene>
<name>A0ABP7BHK9_9ACTN</name>
<evidence type="ECO:0000313" key="3">
    <source>
        <dbReference type="Proteomes" id="UP001500902"/>
    </source>
</evidence>
<feature type="compositionally biased region" description="Low complexity" evidence="1">
    <location>
        <begin position="351"/>
        <end position="363"/>
    </location>
</feature>
<keyword evidence="3" id="KW-1185">Reference proteome</keyword>
<evidence type="ECO:0000256" key="1">
    <source>
        <dbReference type="SAM" id="MobiDB-lite"/>
    </source>
</evidence>
<feature type="compositionally biased region" description="Low complexity" evidence="1">
    <location>
        <begin position="96"/>
        <end position="105"/>
    </location>
</feature>
<organism evidence="2 3">
    <name type="scientific">Nonomuraea antimicrobica</name>
    <dbReference type="NCBI Taxonomy" id="561173"/>
    <lineage>
        <taxon>Bacteria</taxon>
        <taxon>Bacillati</taxon>
        <taxon>Actinomycetota</taxon>
        <taxon>Actinomycetes</taxon>
        <taxon>Streptosporangiales</taxon>
        <taxon>Streptosporangiaceae</taxon>
        <taxon>Nonomuraea</taxon>
    </lineage>
</organism>
<proteinExistence type="predicted"/>
<sequence>MSEVVPLPSFGEVFFDARGQERCLRVTWHEGTLVLSLWRGEMCTASFRMPMEDVGRLLDTLDEGFGEATGEQPAVPAHDPGTEVIPGTGQYHRPPQHVQQQAAPQSFDERPTSALSPNDVLVARSAPPPAQDKLVASYGESPAPRDTTPAYGEQRTPFTGPQYVDSQYVDNQYTDNAGPHYVETTAPQQKYTGDPFSGPQYTADPLSGPHYTQPPGQAEPFAGPQYVDNEPVYQMPGDQRRQSPLSTDPLGFPSQAADPYQPAAQRQDQYPADPFPSDQYSSDQYGGRRADSFPADTYQADTYQADTYQADTYQSDAYQAPPQAQGQAPSQAHPSTAGLGTPMHGIPGAGRPRTMPQRRQPQPAHDDYGSYQGQQANAVDPLLALGRQEAYQQQPDPEMTRPYVTDPMFSTGERLRPEQPDYHERSDRREW</sequence>
<evidence type="ECO:0000313" key="2">
    <source>
        <dbReference type="EMBL" id="GAA3658713.1"/>
    </source>
</evidence>
<feature type="compositionally biased region" description="Low complexity" evidence="1">
    <location>
        <begin position="317"/>
        <end position="334"/>
    </location>
</feature>
<feature type="compositionally biased region" description="Basic and acidic residues" evidence="1">
    <location>
        <begin position="413"/>
        <end position="431"/>
    </location>
</feature>